<keyword evidence="1" id="KW-0175">Coiled coil</keyword>
<evidence type="ECO:0000256" key="1">
    <source>
        <dbReference type="SAM" id="Coils"/>
    </source>
</evidence>
<protein>
    <submittedName>
        <fullName evidence="2">Uncharacterized protein</fullName>
    </submittedName>
</protein>
<feature type="coiled-coil region" evidence="1">
    <location>
        <begin position="61"/>
        <end position="106"/>
    </location>
</feature>
<dbReference type="OrthoDB" id="25391at2759"/>
<name>A0A0K8VK49_BACLA</name>
<accession>A0A0K8VK49</accession>
<dbReference type="EMBL" id="GDHF01013077">
    <property type="protein sequence ID" value="JAI39237.1"/>
    <property type="molecule type" value="Transcribed_RNA"/>
</dbReference>
<dbReference type="AlphaFoldDB" id="A0A0K8VK49"/>
<reference evidence="2" key="1">
    <citation type="submission" date="2015-06" db="EMBL/GenBank/DDBJ databases">
        <authorList>
            <person name="Hoefler B.C."/>
            <person name="Straight P.D."/>
        </authorList>
    </citation>
    <scope>NUCLEOTIDE SEQUENCE</scope>
</reference>
<gene>
    <name evidence="2" type="ORF">c0_g1_i2</name>
</gene>
<evidence type="ECO:0000313" key="2">
    <source>
        <dbReference type="EMBL" id="JAI39237.1"/>
    </source>
</evidence>
<organism evidence="2">
    <name type="scientific">Bactrocera latifrons</name>
    <name type="common">Malaysian fruit fly</name>
    <name type="synonym">Chaetodacus latifrons</name>
    <dbReference type="NCBI Taxonomy" id="174628"/>
    <lineage>
        <taxon>Eukaryota</taxon>
        <taxon>Metazoa</taxon>
        <taxon>Ecdysozoa</taxon>
        <taxon>Arthropoda</taxon>
        <taxon>Hexapoda</taxon>
        <taxon>Insecta</taxon>
        <taxon>Pterygota</taxon>
        <taxon>Neoptera</taxon>
        <taxon>Endopterygota</taxon>
        <taxon>Diptera</taxon>
        <taxon>Brachycera</taxon>
        <taxon>Muscomorpha</taxon>
        <taxon>Tephritoidea</taxon>
        <taxon>Tephritidae</taxon>
        <taxon>Bactrocera</taxon>
        <taxon>Bactrocera</taxon>
    </lineage>
</organism>
<proteinExistence type="predicted"/>
<sequence>MVYLTGTDPRFCSTKNSQLDRIPSNYLLLYLSMFLKCKNFQHFPFRCLFQRYAEDKEAHMLREYERLKTEYNASLTKIEIRMKEALEKKNREMKDATTAIEKQLELGYDKENRKKN</sequence>